<dbReference type="InterPro" id="IPR046346">
    <property type="entry name" value="Aminoacid_DH-like_N_sf"/>
</dbReference>
<feature type="domain" description="Tetrahydrofolate dehydrogenase/cyclohydrolase catalytic" evidence="8">
    <location>
        <begin position="14"/>
        <end position="129"/>
    </location>
</feature>
<dbReference type="InterPro" id="IPR020867">
    <property type="entry name" value="THF_DH/CycHdrlase_CS"/>
</dbReference>
<evidence type="ECO:0000259" key="8">
    <source>
        <dbReference type="Pfam" id="PF00763"/>
    </source>
</evidence>
<dbReference type="SUPFAM" id="SSF53223">
    <property type="entry name" value="Aminoacid dehydrogenase-like, N-terminal domain"/>
    <property type="match status" value="1"/>
</dbReference>
<dbReference type="GO" id="GO:0035999">
    <property type="term" value="P:tetrahydrofolate interconversion"/>
    <property type="evidence" value="ECO:0007669"/>
    <property type="project" value="TreeGrafter"/>
</dbReference>
<dbReference type="InterPro" id="IPR020631">
    <property type="entry name" value="THF_DH/CycHdrlase_NAD-bd_dom"/>
</dbReference>
<accession>A0A382B2E8</accession>
<evidence type="ECO:0000259" key="9">
    <source>
        <dbReference type="Pfam" id="PF02882"/>
    </source>
</evidence>
<dbReference type="FunFam" id="3.40.50.10860:FF:000005">
    <property type="entry name" value="C-1-tetrahydrofolate synthase, cytoplasmic, putative"/>
    <property type="match status" value="1"/>
</dbReference>
<gene>
    <name evidence="10" type="ORF">METZ01_LOCUS160251</name>
</gene>
<dbReference type="GO" id="GO:0005829">
    <property type="term" value="C:cytosol"/>
    <property type="evidence" value="ECO:0007669"/>
    <property type="project" value="TreeGrafter"/>
</dbReference>
<evidence type="ECO:0000256" key="2">
    <source>
        <dbReference type="ARBA" id="ARBA00011738"/>
    </source>
</evidence>
<dbReference type="Gene3D" id="3.40.50.720">
    <property type="entry name" value="NAD(P)-binding Rossmann-like Domain"/>
    <property type="match status" value="1"/>
</dbReference>
<comment type="pathway">
    <text evidence="1">One-carbon metabolism; tetrahydrofolate interconversion.</text>
</comment>
<keyword evidence="6" id="KW-0560">Oxidoreductase</keyword>
<feature type="domain" description="Tetrahydrofolate dehydrogenase/cyclohydrolase NAD(P)-binding" evidence="9">
    <location>
        <begin position="148"/>
        <end position="187"/>
    </location>
</feature>
<dbReference type="EMBL" id="UINC01027703">
    <property type="protein sequence ID" value="SVB07397.1"/>
    <property type="molecule type" value="Genomic_DNA"/>
</dbReference>
<evidence type="ECO:0000313" key="10">
    <source>
        <dbReference type="EMBL" id="SVB07397.1"/>
    </source>
</evidence>
<evidence type="ECO:0000256" key="4">
    <source>
        <dbReference type="ARBA" id="ARBA00022801"/>
    </source>
</evidence>
<sequence length="188" mass="20485">VTTAVKYLMKYKLIDGKAISESIKLEVKVSVRRLFEECSIIPSLSVILVGNDAASKVYVRNKKSSAINVGMESHIINFPTFVTTEEVLQQIRILNKDDNCDGILIQLPLPAHLDENEILCTIDPQKDVDGLHPQNVGLLSMGSASFIPATPAGIKEMLLRSGNDPKGKHVVILGRSNIVGKPLSNLLS</sequence>
<evidence type="ECO:0000256" key="6">
    <source>
        <dbReference type="ARBA" id="ARBA00023002"/>
    </source>
</evidence>
<keyword evidence="5" id="KW-0521">NADP</keyword>
<dbReference type="GO" id="GO:0004477">
    <property type="term" value="F:methenyltetrahydrofolate cyclohydrolase activity"/>
    <property type="evidence" value="ECO:0007669"/>
    <property type="project" value="TreeGrafter"/>
</dbReference>
<evidence type="ECO:0000256" key="3">
    <source>
        <dbReference type="ARBA" id="ARBA00022563"/>
    </source>
</evidence>
<dbReference type="PANTHER" id="PTHR48099">
    <property type="entry name" value="C-1-TETRAHYDROFOLATE SYNTHASE, CYTOPLASMIC-RELATED"/>
    <property type="match status" value="1"/>
</dbReference>
<name>A0A382B2E8_9ZZZZ</name>
<dbReference type="PRINTS" id="PR00085">
    <property type="entry name" value="THFDHDRGNASE"/>
</dbReference>
<keyword evidence="3" id="KW-0554">One-carbon metabolism</keyword>
<feature type="non-terminal residue" evidence="10">
    <location>
        <position position="1"/>
    </location>
</feature>
<dbReference type="Gene3D" id="3.40.50.10860">
    <property type="entry name" value="Leucine Dehydrogenase, chain A, domain 1"/>
    <property type="match status" value="1"/>
</dbReference>
<comment type="subunit">
    <text evidence="2">Homodimer.</text>
</comment>
<dbReference type="InterPro" id="IPR036291">
    <property type="entry name" value="NAD(P)-bd_dom_sf"/>
</dbReference>
<keyword evidence="7" id="KW-0511">Multifunctional enzyme</keyword>
<dbReference type="GO" id="GO:0004488">
    <property type="term" value="F:methylenetetrahydrofolate dehydrogenase (NADP+) activity"/>
    <property type="evidence" value="ECO:0007669"/>
    <property type="project" value="InterPro"/>
</dbReference>
<dbReference type="SUPFAM" id="SSF51735">
    <property type="entry name" value="NAD(P)-binding Rossmann-fold domains"/>
    <property type="match status" value="1"/>
</dbReference>
<dbReference type="Pfam" id="PF02882">
    <property type="entry name" value="THF_DHG_CYH_C"/>
    <property type="match status" value="1"/>
</dbReference>
<dbReference type="Pfam" id="PF00763">
    <property type="entry name" value="THF_DHG_CYH"/>
    <property type="match status" value="1"/>
</dbReference>
<dbReference type="PROSITE" id="PS00766">
    <property type="entry name" value="THF_DHG_CYH_1"/>
    <property type="match status" value="1"/>
</dbReference>
<organism evidence="10">
    <name type="scientific">marine metagenome</name>
    <dbReference type="NCBI Taxonomy" id="408172"/>
    <lineage>
        <taxon>unclassified sequences</taxon>
        <taxon>metagenomes</taxon>
        <taxon>ecological metagenomes</taxon>
    </lineage>
</organism>
<evidence type="ECO:0000256" key="5">
    <source>
        <dbReference type="ARBA" id="ARBA00022857"/>
    </source>
</evidence>
<dbReference type="AlphaFoldDB" id="A0A382B2E8"/>
<keyword evidence="4" id="KW-0378">Hydrolase</keyword>
<reference evidence="10" key="1">
    <citation type="submission" date="2018-05" db="EMBL/GenBank/DDBJ databases">
        <authorList>
            <person name="Lanie J.A."/>
            <person name="Ng W.-L."/>
            <person name="Kazmierczak K.M."/>
            <person name="Andrzejewski T.M."/>
            <person name="Davidsen T.M."/>
            <person name="Wayne K.J."/>
            <person name="Tettelin H."/>
            <person name="Glass J.I."/>
            <person name="Rusch D."/>
            <person name="Podicherti R."/>
            <person name="Tsui H.-C.T."/>
            <person name="Winkler M.E."/>
        </authorList>
    </citation>
    <scope>NUCLEOTIDE SEQUENCE</scope>
</reference>
<dbReference type="InterPro" id="IPR000672">
    <property type="entry name" value="THF_DH/CycHdrlase"/>
</dbReference>
<feature type="non-terminal residue" evidence="10">
    <location>
        <position position="188"/>
    </location>
</feature>
<protein>
    <submittedName>
        <fullName evidence="10">Uncharacterized protein</fullName>
    </submittedName>
</protein>
<evidence type="ECO:0000256" key="7">
    <source>
        <dbReference type="ARBA" id="ARBA00023268"/>
    </source>
</evidence>
<dbReference type="PANTHER" id="PTHR48099:SF5">
    <property type="entry name" value="C-1-TETRAHYDROFOLATE SYNTHASE, CYTOPLASMIC"/>
    <property type="match status" value="1"/>
</dbReference>
<proteinExistence type="predicted"/>
<evidence type="ECO:0000256" key="1">
    <source>
        <dbReference type="ARBA" id="ARBA00004777"/>
    </source>
</evidence>
<dbReference type="InterPro" id="IPR020630">
    <property type="entry name" value="THF_DH/CycHdrlase_cat_dom"/>
</dbReference>